<reference evidence="2 3" key="1">
    <citation type="submission" date="2007-03" db="EMBL/GenBank/DDBJ databases">
        <authorList>
            <person name="Stal L."/>
            <person name="Ferriera S."/>
            <person name="Johnson J."/>
            <person name="Kravitz S."/>
            <person name="Beeson K."/>
            <person name="Sutton G."/>
            <person name="Rogers Y.-H."/>
            <person name="Friedman R."/>
            <person name="Frazier M."/>
            <person name="Venter J.C."/>
        </authorList>
    </citation>
    <scope>NUCLEOTIDE SEQUENCE [LARGE SCALE GENOMIC DNA]</scope>
    <source>
        <strain evidence="2 3">CCY0110</strain>
    </source>
</reference>
<sequence length="23" mass="2439">MRAIPMVPSSNSNNSPAIHCSKP</sequence>
<gene>
    <name evidence="2" type="ORF">CY0110_17962</name>
</gene>
<proteinExistence type="predicted"/>
<feature type="region of interest" description="Disordered" evidence="1">
    <location>
        <begin position="1"/>
        <end position="23"/>
    </location>
</feature>
<evidence type="ECO:0000256" key="1">
    <source>
        <dbReference type="SAM" id="MobiDB-lite"/>
    </source>
</evidence>
<organism evidence="2 3">
    <name type="scientific">Crocosphaera chwakensis CCY0110</name>
    <dbReference type="NCBI Taxonomy" id="391612"/>
    <lineage>
        <taxon>Bacteria</taxon>
        <taxon>Bacillati</taxon>
        <taxon>Cyanobacteriota</taxon>
        <taxon>Cyanophyceae</taxon>
        <taxon>Oscillatoriophycideae</taxon>
        <taxon>Chroococcales</taxon>
        <taxon>Aphanothecaceae</taxon>
        <taxon>Crocosphaera</taxon>
        <taxon>Crocosphaera chwakensis</taxon>
    </lineage>
</organism>
<dbReference type="EMBL" id="AAXW01000002">
    <property type="protein sequence ID" value="EAZ93706.1"/>
    <property type="molecule type" value="Genomic_DNA"/>
</dbReference>
<comment type="caution">
    <text evidence="2">The sequence shown here is derived from an EMBL/GenBank/DDBJ whole genome shotgun (WGS) entry which is preliminary data.</text>
</comment>
<keyword evidence="3" id="KW-1185">Reference proteome</keyword>
<accession>A3IIS4</accession>
<protein>
    <submittedName>
        <fullName evidence="2">Uncharacterized protein</fullName>
    </submittedName>
</protein>
<evidence type="ECO:0000313" key="3">
    <source>
        <dbReference type="Proteomes" id="UP000003781"/>
    </source>
</evidence>
<name>A3IIS4_9CHRO</name>
<dbReference type="Proteomes" id="UP000003781">
    <property type="component" value="Unassembled WGS sequence"/>
</dbReference>
<evidence type="ECO:0000313" key="2">
    <source>
        <dbReference type="EMBL" id="EAZ93706.1"/>
    </source>
</evidence>
<dbReference type="AlphaFoldDB" id="A3IIS4"/>